<proteinExistence type="predicted"/>
<dbReference type="Proteomes" id="UP000051733">
    <property type="component" value="Unassembled WGS sequence"/>
</dbReference>
<dbReference type="PATRIC" id="fig|1423813.3.peg.2478"/>
<dbReference type="STRING" id="1423813.FC26_GL002431"/>
<keyword evidence="2" id="KW-1185">Reference proteome</keyword>
<dbReference type="InterPro" id="IPR007920">
    <property type="entry name" value="UPF0223"/>
</dbReference>
<name>A0A0R2A6H9_9LACO</name>
<dbReference type="NCBIfam" id="NF003353">
    <property type="entry name" value="PRK04387.1"/>
    <property type="match status" value="1"/>
</dbReference>
<evidence type="ECO:0000313" key="2">
    <source>
        <dbReference type="Proteomes" id="UP000051733"/>
    </source>
</evidence>
<organism evidence="1 2">
    <name type="scientific">Paucilactobacillus vaccinostercus DSM 20634</name>
    <dbReference type="NCBI Taxonomy" id="1423813"/>
    <lineage>
        <taxon>Bacteria</taxon>
        <taxon>Bacillati</taxon>
        <taxon>Bacillota</taxon>
        <taxon>Bacilli</taxon>
        <taxon>Lactobacillales</taxon>
        <taxon>Lactobacillaceae</taxon>
        <taxon>Paucilactobacillus</taxon>
    </lineage>
</organism>
<dbReference type="PIRSF" id="PIRSF037260">
    <property type="entry name" value="UPF0223"/>
    <property type="match status" value="1"/>
</dbReference>
<dbReference type="Gene3D" id="1.10.220.80">
    <property type="entry name" value="BH2638-like"/>
    <property type="match status" value="1"/>
</dbReference>
<dbReference type="EMBL" id="AYYY01000006">
    <property type="protein sequence ID" value="KRM62367.1"/>
    <property type="molecule type" value="Genomic_DNA"/>
</dbReference>
<accession>A0A0R2A6H9</accession>
<dbReference type="SUPFAM" id="SSF158504">
    <property type="entry name" value="BH2638-like"/>
    <property type="match status" value="1"/>
</dbReference>
<dbReference type="InterPro" id="IPR023324">
    <property type="entry name" value="BH2638-like_sf"/>
</dbReference>
<reference evidence="1 2" key="1">
    <citation type="journal article" date="2015" name="Genome Announc.">
        <title>Expanding the biotechnology potential of lactobacilli through comparative genomics of 213 strains and associated genera.</title>
        <authorList>
            <person name="Sun Z."/>
            <person name="Harris H.M."/>
            <person name="McCann A."/>
            <person name="Guo C."/>
            <person name="Argimon S."/>
            <person name="Zhang W."/>
            <person name="Yang X."/>
            <person name="Jeffery I.B."/>
            <person name="Cooney J.C."/>
            <person name="Kagawa T.F."/>
            <person name="Liu W."/>
            <person name="Song Y."/>
            <person name="Salvetti E."/>
            <person name="Wrobel A."/>
            <person name="Rasinkangas P."/>
            <person name="Parkhill J."/>
            <person name="Rea M.C."/>
            <person name="O'Sullivan O."/>
            <person name="Ritari J."/>
            <person name="Douillard F.P."/>
            <person name="Paul Ross R."/>
            <person name="Yang R."/>
            <person name="Briner A.E."/>
            <person name="Felis G.E."/>
            <person name="de Vos W.M."/>
            <person name="Barrangou R."/>
            <person name="Klaenhammer T.R."/>
            <person name="Caufield P.W."/>
            <person name="Cui Y."/>
            <person name="Zhang H."/>
            <person name="O'Toole P.W."/>
        </authorList>
    </citation>
    <scope>NUCLEOTIDE SEQUENCE [LARGE SCALE GENOMIC DNA]</scope>
    <source>
        <strain evidence="1 2">DSM 20634</strain>
    </source>
</reference>
<dbReference type="Pfam" id="PF05256">
    <property type="entry name" value="UPF0223"/>
    <property type="match status" value="1"/>
</dbReference>
<dbReference type="AlphaFoldDB" id="A0A0R2A6H9"/>
<sequence length="101" mass="11480">MALGVMTMSNQNYSYPLDPSWSTAEIITVTQMFGLVEDAYESGADRQQILDQYQEFKAIVQSKSQEKQLGKQFKQDSGYELYDVIKTAQSSTQKKILIRGI</sequence>
<protein>
    <submittedName>
        <fullName evidence="1">Uncharacterized protein</fullName>
    </submittedName>
</protein>
<comment type="caution">
    <text evidence="1">The sequence shown here is derived from an EMBL/GenBank/DDBJ whole genome shotgun (WGS) entry which is preliminary data.</text>
</comment>
<gene>
    <name evidence="1" type="ORF">FC26_GL002431</name>
</gene>
<evidence type="ECO:0000313" key="1">
    <source>
        <dbReference type="EMBL" id="KRM62367.1"/>
    </source>
</evidence>